<dbReference type="eggNOG" id="KOG2667">
    <property type="taxonomic scope" value="Eukaryota"/>
</dbReference>
<gene>
    <name evidence="8" type="ORF">TAPDE_003808</name>
</gene>
<comment type="caution">
    <text evidence="5">Lacks conserved residue(s) required for the propagation of feature annotation.</text>
</comment>
<dbReference type="OrthoDB" id="5541786at2759"/>
<evidence type="ECO:0000313" key="9">
    <source>
        <dbReference type="Proteomes" id="UP000013776"/>
    </source>
</evidence>
<dbReference type="GO" id="GO:0000139">
    <property type="term" value="C:Golgi membrane"/>
    <property type="evidence" value="ECO:0007669"/>
    <property type="project" value="UniProtKB-SubCell"/>
</dbReference>
<keyword evidence="5" id="KW-0333">Golgi apparatus</keyword>
<dbReference type="InterPro" id="IPR039542">
    <property type="entry name" value="Erv_N"/>
</dbReference>
<reference evidence="8 9" key="1">
    <citation type="journal article" date="2013" name="MBio">
        <title>Genome sequencing of the plant pathogen Taphrina deformans, the causal agent of peach leaf curl.</title>
        <authorList>
            <person name="Cisse O.H."/>
            <person name="Almeida J.M.G.C.F."/>
            <person name="Fonseca A."/>
            <person name="Kumar A.A."/>
            <person name="Salojaervi J."/>
            <person name="Overmyer K."/>
            <person name="Hauser P.M."/>
            <person name="Pagni M."/>
        </authorList>
    </citation>
    <scope>NUCLEOTIDE SEQUENCE [LARGE SCALE GENOMIC DNA]</scope>
    <source>
        <strain evidence="9">PYCC 5710 / ATCC 11124 / CBS 356.35 / IMI 108563 / JCM 9778 / NBRC 8474</strain>
    </source>
</reference>
<evidence type="ECO:0000256" key="3">
    <source>
        <dbReference type="ARBA" id="ARBA00022989"/>
    </source>
</evidence>
<protein>
    <recommendedName>
        <fullName evidence="5">Endoplasmic reticulum-Golgi intermediate compartment protein</fullName>
    </recommendedName>
</protein>
<dbReference type="VEuPathDB" id="FungiDB:TAPDE_003808"/>
<dbReference type="InterPro" id="IPR012936">
    <property type="entry name" value="Erv_C"/>
</dbReference>
<dbReference type="PANTHER" id="PTHR10984:SF81">
    <property type="entry name" value="ER-DERIVED VESICLES PROTEIN ERV41"/>
    <property type="match status" value="1"/>
</dbReference>
<keyword evidence="2 5" id="KW-0812">Transmembrane</keyword>
<sequence length="348" mass="39830">MDNFNAPSGLQVFDAFPKVEKSFRAERTTRGAIFSIFLTLSLIYLFISEFTFYLGGYETHHFEVERQIKGHMNINVDMTISMPCDDIAINVQDVTGDRILAGNALKKQRVDWNEDGSHHLDAAHQQADAYDLQRVIKSARKKNFKKGKERKNGKACRVYGTLEVHHAQGDFHITAEGVGYMSTRRTFLEDMNFTHRIDELSFGTYYPKLINPLDGTHADSLSHFHRFQYFLNIVPTTYTSGSRHIKTNQYAVTESSRHAEGSMGEFFPGIFFKYDIEPVSLVITDTRMPFLQFLVRLLGVLGGIVASTDLTYKAVSGMYTKMRNPMKHRGTSILDRRRDSLDEKNRLL</sequence>
<name>R4XCM4_TAPDE</name>
<keyword evidence="5" id="KW-0813">Transport</keyword>
<dbReference type="AlphaFoldDB" id="R4XCM4"/>
<accession>R4XCM4</accession>
<evidence type="ECO:0000256" key="2">
    <source>
        <dbReference type="ARBA" id="ARBA00022692"/>
    </source>
</evidence>
<keyword evidence="3 5" id="KW-1133">Transmembrane helix</keyword>
<dbReference type="Pfam" id="PF13850">
    <property type="entry name" value="ERGIC_N"/>
    <property type="match status" value="1"/>
</dbReference>
<dbReference type="EMBL" id="CAHR02000159">
    <property type="protein sequence ID" value="CCG83576.1"/>
    <property type="molecule type" value="Genomic_DNA"/>
</dbReference>
<keyword evidence="9" id="KW-1185">Reference proteome</keyword>
<dbReference type="InterPro" id="IPR045888">
    <property type="entry name" value="Erv"/>
</dbReference>
<dbReference type="GO" id="GO:0033116">
    <property type="term" value="C:endoplasmic reticulum-Golgi intermediate compartment membrane"/>
    <property type="evidence" value="ECO:0007669"/>
    <property type="project" value="UniProtKB-SubCell"/>
</dbReference>
<dbReference type="GO" id="GO:0006888">
    <property type="term" value="P:endoplasmic reticulum to Golgi vesicle-mediated transport"/>
    <property type="evidence" value="ECO:0007669"/>
    <property type="project" value="UniProtKB-UniRule"/>
</dbReference>
<dbReference type="PANTHER" id="PTHR10984">
    <property type="entry name" value="ENDOPLASMIC RETICULUM-GOLGI INTERMEDIATE COMPARTMENT PROTEIN"/>
    <property type="match status" value="1"/>
</dbReference>
<dbReference type="Proteomes" id="UP000013776">
    <property type="component" value="Unassembled WGS sequence"/>
</dbReference>
<evidence type="ECO:0000259" key="7">
    <source>
        <dbReference type="Pfam" id="PF13850"/>
    </source>
</evidence>
<keyword evidence="4 5" id="KW-0472">Membrane</keyword>
<dbReference type="Pfam" id="PF07970">
    <property type="entry name" value="COPIIcoated_ERV"/>
    <property type="match status" value="1"/>
</dbReference>
<evidence type="ECO:0000313" key="8">
    <source>
        <dbReference type="EMBL" id="CCG83576.1"/>
    </source>
</evidence>
<comment type="similarity">
    <text evidence="5">Belongs to the ERGIC family.</text>
</comment>
<dbReference type="STRING" id="1097556.R4XCM4"/>
<comment type="subcellular location">
    <subcellularLocation>
        <location evidence="5">Endoplasmic reticulum membrane</location>
        <topology evidence="5">Multi-pass membrane protein</topology>
    </subcellularLocation>
    <subcellularLocation>
        <location evidence="5">Endoplasmic reticulum-Golgi intermediate compartment membrane</location>
        <topology evidence="5">Multi-pass membrane protein</topology>
    </subcellularLocation>
    <subcellularLocation>
        <location evidence="5">Golgi apparatus membrane</location>
        <topology evidence="5">Multi-pass membrane protein</topology>
    </subcellularLocation>
    <subcellularLocation>
        <location evidence="1">Membrane</location>
    </subcellularLocation>
</comment>
<keyword evidence="5" id="KW-0931">ER-Golgi transport</keyword>
<keyword evidence="5" id="KW-0256">Endoplasmic reticulum</keyword>
<comment type="function">
    <text evidence="5">Plays a role in transport between endoplasmic reticulum and Golgi.</text>
</comment>
<feature type="transmembrane region" description="Helical" evidence="5">
    <location>
        <begin position="31"/>
        <end position="54"/>
    </location>
</feature>
<evidence type="ECO:0000256" key="4">
    <source>
        <dbReference type="ARBA" id="ARBA00023136"/>
    </source>
</evidence>
<feature type="domain" description="Endoplasmic reticulum vesicle transporter N-terminal" evidence="7">
    <location>
        <begin position="10"/>
        <end position="99"/>
    </location>
</feature>
<comment type="caution">
    <text evidence="8">The sequence shown here is derived from an EMBL/GenBank/DDBJ whole genome shotgun (WGS) entry which is preliminary data.</text>
</comment>
<organism evidence="8 9">
    <name type="scientific">Taphrina deformans (strain PYCC 5710 / ATCC 11124 / CBS 356.35 / IMI 108563 / JCM 9778 / NBRC 8474)</name>
    <name type="common">Peach leaf curl fungus</name>
    <name type="synonym">Lalaria deformans</name>
    <dbReference type="NCBI Taxonomy" id="1097556"/>
    <lineage>
        <taxon>Eukaryota</taxon>
        <taxon>Fungi</taxon>
        <taxon>Dikarya</taxon>
        <taxon>Ascomycota</taxon>
        <taxon>Taphrinomycotina</taxon>
        <taxon>Taphrinomycetes</taxon>
        <taxon>Taphrinales</taxon>
        <taxon>Taphrinaceae</taxon>
        <taxon>Taphrina</taxon>
    </lineage>
</organism>
<dbReference type="GO" id="GO:0006890">
    <property type="term" value="P:retrograde vesicle-mediated transport, Golgi to endoplasmic reticulum"/>
    <property type="evidence" value="ECO:0007669"/>
    <property type="project" value="TreeGrafter"/>
</dbReference>
<evidence type="ECO:0000256" key="1">
    <source>
        <dbReference type="ARBA" id="ARBA00004370"/>
    </source>
</evidence>
<evidence type="ECO:0000256" key="5">
    <source>
        <dbReference type="RuleBase" id="RU369013"/>
    </source>
</evidence>
<evidence type="ECO:0000259" key="6">
    <source>
        <dbReference type="Pfam" id="PF07970"/>
    </source>
</evidence>
<dbReference type="GO" id="GO:0030134">
    <property type="term" value="C:COPII-coated ER to Golgi transport vesicle"/>
    <property type="evidence" value="ECO:0007669"/>
    <property type="project" value="TreeGrafter"/>
</dbReference>
<proteinExistence type="inferred from homology"/>
<feature type="domain" description="Endoplasmic reticulum vesicle transporter C-terminal" evidence="6">
    <location>
        <begin position="137"/>
        <end position="306"/>
    </location>
</feature>
<dbReference type="GO" id="GO:0005789">
    <property type="term" value="C:endoplasmic reticulum membrane"/>
    <property type="evidence" value="ECO:0007669"/>
    <property type="project" value="UniProtKB-SubCell"/>
</dbReference>